<dbReference type="AlphaFoldDB" id="A0A4U1BLN5"/>
<dbReference type="InterPro" id="IPR007627">
    <property type="entry name" value="RNA_pol_sigma70_r2"/>
</dbReference>
<feature type="domain" description="RNA polymerase sigma-70 region 2" evidence="6">
    <location>
        <begin position="6"/>
        <end position="70"/>
    </location>
</feature>
<keyword evidence="2" id="KW-0805">Transcription regulation</keyword>
<dbReference type="NCBIfam" id="TIGR02959">
    <property type="entry name" value="SigZ"/>
    <property type="match status" value="1"/>
</dbReference>
<keyword evidence="4" id="KW-0804">Transcription</keyword>
<dbReference type="InterPro" id="IPR014304">
    <property type="entry name" value="RNA_pol_sigma-Z"/>
</dbReference>
<evidence type="ECO:0000259" key="6">
    <source>
        <dbReference type="Pfam" id="PF04542"/>
    </source>
</evidence>
<dbReference type="InterPro" id="IPR013325">
    <property type="entry name" value="RNA_pol_sigma_r2"/>
</dbReference>
<evidence type="ECO:0000256" key="2">
    <source>
        <dbReference type="ARBA" id="ARBA00023015"/>
    </source>
</evidence>
<dbReference type="InterPro" id="IPR013249">
    <property type="entry name" value="RNA_pol_sigma70_r4_t2"/>
</dbReference>
<comment type="similarity">
    <text evidence="1">Belongs to the sigma-70 factor family. ECF subfamily.</text>
</comment>
<dbReference type="EMBL" id="SWCJ01000018">
    <property type="protein sequence ID" value="TKB51725.1"/>
    <property type="molecule type" value="Genomic_DNA"/>
</dbReference>
<protein>
    <recommendedName>
        <fullName evidence="5">RNA polymerase sigma factor SigZ</fullName>
    </recommendedName>
</protein>
<dbReference type="InterPro" id="IPR036388">
    <property type="entry name" value="WH-like_DNA-bd_sf"/>
</dbReference>
<comment type="caution">
    <text evidence="8">The sequence shown here is derived from an EMBL/GenBank/DDBJ whole genome shotgun (WGS) entry which is preliminary data.</text>
</comment>
<evidence type="ECO:0000256" key="5">
    <source>
        <dbReference type="NCBIfam" id="TIGR02959"/>
    </source>
</evidence>
<dbReference type="InterPro" id="IPR014284">
    <property type="entry name" value="RNA_pol_sigma-70_dom"/>
</dbReference>
<dbReference type="GO" id="GO:0016987">
    <property type="term" value="F:sigma factor activity"/>
    <property type="evidence" value="ECO:0007669"/>
    <property type="project" value="UniProtKB-KW"/>
</dbReference>
<dbReference type="OrthoDB" id="9803470at2"/>
<gene>
    <name evidence="8" type="primary">sigZ</name>
    <name evidence="8" type="ORF">FCL42_17715</name>
</gene>
<evidence type="ECO:0000256" key="1">
    <source>
        <dbReference type="ARBA" id="ARBA00010641"/>
    </source>
</evidence>
<keyword evidence="3" id="KW-0731">Sigma factor</keyword>
<dbReference type="GO" id="GO:0006352">
    <property type="term" value="P:DNA-templated transcription initiation"/>
    <property type="evidence" value="ECO:0007669"/>
    <property type="project" value="InterPro"/>
</dbReference>
<evidence type="ECO:0000256" key="3">
    <source>
        <dbReference type="ARBA" id="ARBA00023082"/>
    </source>
</evidence>
<accession>A0A4U1BLN5</accession>
<proteinExistence type="inferred from homology"/>
<dbReference type="NCBIfam" id="NF007215">
    <property type="entry name" value="PRK09637.1"/>
    <property type="match status" value="1"/>
</dbReference>
<evidence type="ECO:0000256" key="4">
    <source>
        <dbReference type="ARBA" id="ARBA00023163"/>
    </source>
</evidence>
<dbReference type="Pfam" id="PF04542">
    <property type="entry name" value="Sigma70_r2"/>
    <property type="match status" value="1"/>
</dbReference>
<name>A0A4U1BLN5_9GAMM</name>
<dbReference type="PANTHER" id="PTHR43133:SF62">
    <property type="entry name" value="RNA POLYMERASE SIGMA FACTOR SIGZ"/>
    <property type="match status" value="1"/>
</dbReference>
<dbReference type="SUPFAM" id="SSF88946">
    <property type="entry name" value="Sigma2 domain of RNA polymerase sigma factors"/>
    <property type="match status" value="1"/>
</dbReference>
<evidence type="ECO:0000313" key="9">
    <source>
        <dbReference type="Proteomes" id="UP000305675"/>
    </source>
</evidence>
<dbReference type="GO" id="GO:0003677">
    <property type="term" value="F:DNA binding"/>
    <property type="evidence" value="ECO:0007669"/>
    <property type="project" value="InterPro"/>
</dbReference>
<organism evidence="8 9">
    <name type="scientific">Ferrimonas aestuarii</name>
    <dbReference type="NCBI Taxonomy" id="2569539"/>
    <lineage>
        <taxon>Bacteria</taxon>
        <taxon>Pseudomonadati</taxon>
        <taxon>Pseudomonadota</taxon>
        <taxon>Gammaproteobacteria</taxon>
        <taxon>Alteromonadales</taxon>
        <taxon>Ferrimonadaceae</taxon>
        <taxon>Ferrimonas</taxon>
    </lineage>
</organism>
<dbReference type="SUPFAM" id="SSF88659">
    <property type="entry name" value="Sigma3 and sigma4 domains of RNA polymerase sigma factors"/>
    <property type="match status" value="1"/>
</dbReference>
<dbReference type="Gene3D" id="1.10.1740.10">
    <property type="match status" value="1"/>
</dbReference>
<dbReference type="Proteomes" id="UP000305675">
    <property type="component" value="Unassembled WGS sequence"/>
</dbReference>
<dbReference type="Pfam" id="PF08281">
    <property type="entry name" value="Sigma70_r4_2"/>
    <property type="match status" value="1"/>
</dbReference>
<dbReference type="InterPro" id="IPR013324">
    <property type="entry name" value="RNA_pol_sigma_r3/r4-like"/>
</dbReference>
<dbReference type="PANTHER" id="PTHR43133">
    <property type="entry name" value="RNA POLYMERASE ECF-TYPE SIGMA FACTO"/>
    <property type="match status" value="1"/>
</dbReference>
<dbReference type="NCBIfam" id="TIGR02937">
    <property type="entry name" value="sigma70-ECF"/>
    <property type="match status" value="1"/>
</dbReference>
<dbReference type="InterPro" id="IPR039425">
    <property type="entry name" value="RNA_pol_sigma-70-like"/>
</dbReference>
<evidence type="ECO:0000313" key="8">
    <source>
        <dbReference type="EMBL" id="TKB51725.1"/>
    </source>
</evidence>
<evidence type="ECO:0000259" key="7">
    <source>
        <dbReference type="Pfam" id="PF08281"/>
    </source>
</evidence>
<feature type="domain" description="RNA polymerase sigma factor 70 region 4 type 2" evidence="7">
    <location>
        <begin position="97"/>
        <end position="148"/>
    </location>
</feature>
<keyword evidence="9" id="KW-1185">Reference proteome</keyword>
<dbReference type="Gene3D" id="1.10.10.10">
    <property type="entry name" value="Winged helix-like DNA-binding domain superfamily/Winged helix DNA-binding domain"/>
    <property type="match status" value="1"/>
</dbReference>
<sequence length="177" mass="20415">MLEQWQQLKHKLRGYVAHYVDDEDLVDDILQEVYLKAHTQLHQLKAKGSLSAWLYRIAHNTIMDHYRRTKPHEPLPEELAQPQTEQVGLAHQQVAQCIRPFIDELADKYRQPLIMAELEGQTQQQIADALSLSLSGAKSRVQRGRQQLKRKLTACCDFEVGQDGVLDYQPKQKGCQC</sequence>
<reference evidence="8 9" key="1">
    <citation type="submission" date="2019-04" db="EMBL/GenBank/DDBJ databases">
        <authorList>
            <person name="Hwang J.C."/>
        </authorList>
    </citation>
    <scope>NUCLEOTIDE SEQUENCE [LARGE SCALE GENOMIC DNA]</scope>
    <source>
        <strain evidence="8 9">IMCC35002</strain>
    </source>
</reference>
<dbReference type="CDD" id="cd06171">
    <property type="entry name" value="Sigma70_r4"/>
    <property type="match status" value="1"/>
</dbReference>